<accession>A0A0E9X185</accession>
<dbReference type="EMBL" id="GBXM01012090">
    <property type="protein sequence ID" value="JAH96487.1"/>
    <property type="molecule type" value="Transcribed_RNA"/>
</dbReference>
<evidence type="ECO:0000313" key="1">
    <source>
        <dbReference type="EMBL" id="JAH96487.1"/>
    </source>
</evidence>
<reference evidence="1" key="2">
    <citation type="journal article" date="2015" name="Fish Shellfish Immunol.">
        <title>Early steps in the European eel (Anguilla anguilla)-Vibrio vulnificus interaction in the gills: Role of the RtxA13 toxin.</title>
        <authorList>
            <person name="Callol A."/>
            <person name="Pajuelo D."/>
            <person name="Ebbesson L."/>
            <person name="Teles M."/>
            <person name="MacKenzie S."/>
            <person name="Amaro C."/>
        </authorList>
    </citation>
    <scope>NUCLEOTIDE SEQUENCE</scope>
</reference>
<sequence>MEDWRNCVYGTRTIPRISNFVQLNLTQRHIVKSFREREQKRKLFRDITFRSGLDSFCFHLTNNHLLRADQYSMTSFCLQE</sequence>
<protein>
    <submittedName>
        <fullName evidence="1">Uncharacterized protein</fullName>
    </submittedName>
</protein>
<reference evidence="1" key="1">
    <citation type="submission" date="2014-11" db="EMBL/GenBank/DDBJ databases">
        <authorList>
            <person name="Amaro Gonzalez C."/>
        </authorList>
    </citation>
    <scope>NUCLEOTIDE SEQUENCE</scope>
</reference>
<organism evidence="1">
    <name type="scientific">Anguilla anguilla</name>
    <name type="common">European freshwater eel</name>
    <name type="synonym">Muraena anguilla</name>
    <dbReference type="NCBI Taxonomy" id="7936"/>
    <lineage>
        <taxon>Eukaryota</taxon>
        <taxon>Metazoa</taxon>
        <taxon>Chordata</taxon>
        <taxon>Craniata</taxon>
        <taxon>Vertebrata</taxon>
        <taxon>Euteleostomi</taxon>
        <taxon>Actinopterygii</taxon>
        <taxon>Neopterygii</taxon>
        <taxon>Teleostei</taxon>
        <taxon>Anguilliformes</taxon>
        <taxon>Anguillidae</taxon>
        <taxon>Anguilla</taxon>
    </lineage>
</organism>
<dbReference type="AlphaFoldDB" id="A0A0E9X185"/>
<name>A0A0E9X185_ANGAN</name>
<proteinExistence type="predicted"/>